<dbReference type="Gene3D" id="1.20.1250.20">
    <property type="entry name" value="MFS general substrate transporter like domains"/>
    <property type="match status" value="1"/>
</dbReference>
<keyword evidence="8" id="KW-1185">Reference proteome</keyword>
<dbReference type="PANTHER" id="PTHR23502:SF151">
    <property type="entry name" value="MAJOR FACILITATOR SUPERFAMILY (MFS) PROFILE DOMAIN-CONTAINING PROTEIN"/>
    <property type="match status" value="1"/>
</dbReference>
<evidence type="ECO:0000256" key="4">
    <source>
        <dbReference type="ARBA" id="ARBA00023136"/>
    </source>
</evidence>
<accession>A0A9P8L0G4</accession>
<feature type="transmembrane region" description="Helical" evidence="5">
    <location>
        <begin position="180"/>
        <end position="204"/>
    </location>
</feature>
<protein>
    <recommendedName>
        <fullName evidence="6">Major facilitator superfamily (MFS) profile domain-containing protein</fullName>
    </recommendedName>
</protein>
<feature type="transmembrane region" description="Helical" evidence="5">
    <location>
        <begin position="26"/>
        <end position="49"/>
    </location>
</feature>
<feature type="transmembrane region" description="Helical" evidence="5">
    <location>
        <begin position="475"/>
        <end position="496"/>
    </location>
</feature>
<comment type="caution">
    <text evidence="7">The sequence shown here is derived from an EMBL/GenBank/DDBJ whole genome shotgun (WGS) entry which is preliminary data.</text>
</comment>
<organism evidence="7 8">
    <name type="scientific">Glutinoglossum americanum</name>
    <dbReference type="NCBI Taxonomy" id="1670608"/>
    <lineage>
        <taxon>Eukaryota</taxon>
        <taxon>Fungi</taxon>
        <taxon>Dikarya</taxon>
        <taxon>Ascomycota</taxon>
        <taxon>Pezizomycotina</taxon>
        <taxon>Geoglossomycetes</taxon>
        <taxon>Geoglossales</taxon>
        <taxon>Geoglossaceae</taxon>
        <taxon>Glutinoglossum</taxon>
    </lineage>
</organism>
<feature type="transmembrane region" description="Helical" evidence="5">
    <location>
        <begin position="61"/>
        <end position="81"/>
    </location>
</feature>
<dbReference type="GO" id="GO:0005886">
    <property type="term" value="C:plasma membrane"/>
    <property type="evidence" value="ECO:0007669"/>
    <property type="project" value="TreeGrafter"/>
</dbReference>
<feature type="transmembrane region" description="Helical" evidence="5">
    <location>
        <begin position="93"/>
        <end position="110"/>
    </location>
</feature>
<evidence type="ECO:0000256" key="1">
    <source>
        <dbReference type="ARBA" id="ARBA00004141"/>
    </source>
</evidence>
<dbReference type="SUPFAM" id="SSF103473">
    <property type="entry name" value="MFS general substrate transporter"/>
    <property type="match status" value="1"/>
</dbReference>
<dbReference type="InterPro" id="IPR020846">
    <property type="entry name" value="MFS_dom"/>
</dbReference>
<evidence type="ECO:0000313" key="8">
    <source>
        <dbReference type="Proteomes" id="UP000698800"/>
    </source>
</evidence>
<dbReference type="Proteomes" id="UP000698800">
    <property type="component" value="Unassembled WGS sequence"/>
</dbReference>
<feature type="transmembrane region" description="Helical" evidence="5">
    <location>
        <begin position="323"/>
        <end position="345"/>
    </location>
</feature>
<keyword evidence="2 5" id="KW-0812">Transmembrane</keyword>
<feature type="transmembrane region" description="Helical" evidence="5">
    <location>
        <begin position="415"/>
        <end position="439"/>
    </location>
</feature>
<dbReference type="PANTHER" id="PTHR23502">
    <property type="entry name" value="MAJOR FACILITATOR SUPERFAMILY"/>
    <property type="match status" value="1"/>
</dbReference>
<evidence type="ECO:0000256" key="2">
    <source>
        <dbReference type="ARBA" id="ARBA00022692"/>
    </source>
</evidence>
<feature type="domain" description="Major facilitator superfamily (MFS) profile" evidence="6">
    <location>
        <begin position="27"/>
        <end position="500"/>
    </location>
</feature>
<reference evidence="7" key="1">
    <citation type="submission" date="2021-03" db="EMBL/GenBank/DDBJ databases">
        <title>Comparative genomics and phylogenomic investigation of the class Geoglossomycetes provide insights into ecological specialization and systematics.</title>
        <authorList>
            <person name="Melie T."/>
            <person name="Pirro S."/>
            <person name="Miller A.N."/>
            <person name="Quandt A."/>
        </authorList>
    </citation>
    <scope>NUCLEOTIDE SEQUENCE</scope>
    <source>
        <strain evidence="7">GBOQ0MN5Z8</strain>
    </source>
</reference>
<name>A0A9P8L0G4_9PEZI</name>
<feature type="transmembrane region" description="Helical" evidence="5">
    <location>
        <begin position="294"/>
        <end position="317"/>
    </location>
</feature>
<evidence type="ECO:0000313" key="7">
    <source>
        <dbReference type="EMBL" id="KAH0536793.1"/>
    </source>
</evidence>
<dbReference type="InterPro" id="IPR036259">
    <property type="entry name" value="MFS_trans_sf"/>
</dbReference>
<dbReference type="EMBL" id="JAGHQL010000180">
    <property type="protein sequence ID" value="KAH0536793.1"/>
    <property type="molecule type" value="Genomic_DNA"/>
</dbReference>
<keyword evidence="4 5" id="KW-0472">Membrane</keyword>
<dbReference type="PROSITE" id="PS50850">
    <property type="entry name" value="MFS"/>
    <property type="match status" value="1"/>
</dbReference>
<feature type="transmembrane region" description="Helical" evidence="5">
    <location>
        <begin position="152"/>
        <end position="174"/>
    </location>
</feature>
<feature type="transmembrane region" description="Helical" evidence="5">
    <location>
        <begin position="451"/>
        <end position="469"/>
    </location>
</feature>
<comment type="subcellular location">
    <subcellularLocation>
        <location evidence="1">Membrane</location>
        <topology evidence="1">Multi-pass membrane protein</topology>
    </subcellularLocation>
</comment>
<dbReference type="Pfam" id="PF07690">
    <property type="entry name" value="MFS_1"/>
    <property type="match status" value="1"/>
</dbReference>
<evidence type="ECO:0000256" key="5">
    <source>
        <dbReference type="SAM" id="Phobius"/>
    </source>
</evidence>
<dbReference type="GO" id="GO:0022857">
    <property type="term" value="F:transmembrane transporter activity"/>
    <property type="evidence" value="ECO:0007669"/>
    <property type="project" value="InterPro"/>
</dbReference>
<feature type="transmembrane region" description="Helical" evidence="5">
    <location>
        <begin position="385"/>
        <end position="403"/>
    </location>
</feature>
<sequence>MPPTPPTLDDRPVIPYTIFTRRERIILTYLLGFTSLASSLTATIYFPLIPLLSAHYRVSTQAINLTITLYVVFQALSPAVFATISDSLGRRPVFLAIFTIYAAASLGLALNESSYAALLILRALQSIGGSAVMAISYGVVADVAISAERGKMLGPMLAATNLGPCIGPVVGGWVAFRSGGFMWCFWALVIFAGLALMAIGFAMLETARSVVGNGSVPARGLWRTWWDVIVGWIHRLRRGNDCPSVTTDRNSRENRVAIDRTGDEQNAGKTGKGTLKIPNSFACLRILFRRDSSLILWMAASPYAVWYCIQISIPLIYSTTYGFNELEVGLCFLTGGFGVIFGGIATGKLMDWNYNVTAREIGHTVDRVSGDDMNHFPIEKARSRGSLYFLGFSICALAGYGWATERHVHSSVPLILQFLIGAKCTILLQVYSTLLIDIFPENPSTAAASGNITRCALSAAAVAIIEPLVGAVGRGWFFTLVGLIDGVGSMAAVLAIRKFGARWRIGRAAEIGNMGPVAANVPRFGHLWKVPFSARKGVAKNVKNDIG</sequence>
<evidence type="ECO:0000256" key="3">
    <source>
        <dbReference type="ARBA" id="ARBA00022989"/>
    </source>
</evidence>
<dbReference type="OrthoDB" id="440553at2759"/>
<proteinExistence type="predicted"/>
<gene>
    <name evidence="7" type="ORF">FGG08_006361</name>
</gene>
<feature type="transmembrane region" description="Helical" evidence="5">
    <location>
        <begin position="116"/>
        <end position="140"/>
    </location>
</feature>
<dbReference type="AlphaFoldDB" id="A0A9P8L0G4"/>
<keyword evidence="3 5" id="KW-1133">Transmembrane helix</keyword>
<dbReference type="InterPro" id="IPR011701">
    <property type="entry name" value="MFS"/>
</dbReference>
<evidence type="ECO:0000259" key="6">
    <source>
        <dbReference type="PROSITE" id="PS50850"/>
    </source>
</evidence>